<proteinExistence type="predicted"/>
<dbReference type="Proteomes" id="UP000618319">
    <property type="component" value="Unassembled WGS sequence"/>
</dbReference>
<evidence type="ECO:0000313" key="2">
    <source>
        <dbReference type="Proteomes" id="UP000618319"/>
    </source>
</evidence>
<protein>
    <submittedName>
        <fullName evidence="1">Uncharacterized protein</fullName>
    </submittedName>
</protein>
<name>A0ABR9T8K5_9SPHI</name>
<keyword evidence="2" id="KW-1185">Reference proteome</keyword>
<organism evidence="1 2">
    <name type="scientific">Sphingobacterium pedocola</name>
    <dbReference type="NCBI Taxonomy" id="2082722"/>
    <lineage>
        <taxon>Bacteria</taxon>
        <taxon>Pseudomonadati</taxon>
        <taxon>Bacteroidota</taxon>
        <taxon>Sphingobacteriia</taxon>
        <taxon>Sphingobacteriales</taxon>
        <taxon>Sphingobacteriaceae</taxon>
        <taxon>Sphingobacterium</taxon>
    </lineage>
</organism>
<reference evidence="1 2" key="1">
    <citation type="submission" date="2018-02" db="EMBL/GenBank/DDBJ databases">
        <title>Sphingobacterium KA21.</title>
        <authorList>
            <person name="Vasarhelyi B.M."/>
            <person name="Deshmukh S."/>
            <person name="Balint B."/>
            <person name="Kukolya J."/>
        </authorList>
    </citation>
    <scope>NUCLEOTIDE SEQUENCE [LARGE SCALE GENOMIC DNA]</scope>
    <source>
        <strain evidence="1 2">Ka21</strain>
    </source>
</reference>
<sequence length="76" mass="8627">MPIALPFRHWPWQGSKLFLEKKFDKIQDLANATLKAFGFTKHLQAASLRGSVLNANPKAFFTLHRPRSSFLTSAEV</sequence>
<comment type="caution">
    <text evidence="1">The sequence shown here is derived from an EMBL/GenBank/DDBJ whole genome shotgun (WGS) entry which is preliminary data.</text>
</comment>
<evidence type="ECO:0000313" key="1">
    <source>
        <dbReference type="EMBL" id="MBE8721673.1"/>
    </source>
</evidence>
<gene>
    <name evidence="1" type="ORF">C4F40_13185</name>
</gene>
<accession>A0ABR9T8K5</accession>
<dbReference type="EMBL" id="PSKQ01000021">
    <property type="protein sequence ID" value="MBE8721673.1"/>
    <property type="molecule type" value="Genomic_DNA"/>
</dbReference>